<gene>
    <name evidence="3" type="ORF">ACFPFM_40870</name>
</gene>
<evidence type="ECO:0000313" key="3">
    <source>
        <dbReference type="EMBL" id="MFC5060102.1"/>
    </source>
</evidence>
<dbReference type="InterPro" id="IPR038732">
    <property type="entry name" value="HpyO/CreE_NAD-binding"/>
</dbReference>
<proteinExistence type="predicted"/>
<name>A0ABV9YEM7_9PSEU</name>
<dbReference type="RefSeq" id="WP_344040220.1">
    <property type="nucleotide sequence ID" value="NZ_BAAAKE010000021.1"/>
</dbReference>
<sequence length="619" mass="67050">MSPATDRVVARVVVVGAGPRASGLVERLGANAPELFPHPLEVHLVDPFPEGSGRVWRHGQSPLLRMNSMAEDVTAFTDDSVVLEGPVRPGPSLAEWARDQAGSDPSTSDLPPGLPPDLRAELAATTPTSFPSRRVQGAYLRWFHGLAEASLPAGSSVRVHRTSAVRLTGSSGEPQRVWLADRAEPLVADVVVLALGHLDVEPSAAEAEPASYAGRHGLLYLPPDYTADTDLSAVPAGADVVVRGLGLAFVDLFVLLAEERGGRFTREGGVLRYVPSGREPRLHAGSRRGLPYHSKTGYRLRGAPPEPPRFFSADALAGASSGDLDFRRDVWPLMAKDVAYGYYRELFTGHPERVRKPWDEFAGCFAELDWHGPEMRELEEAVADEDRIDFERLDRPLDGLVFASSDAFQEHVRGYVEADVARRSDDRWSADLGAFLALLGVYGQYARLAATGRVRGDGGWWHGFFSWFASGPPPDRLEQLLALSRAGVVRFLGADAWVRAEDGAFLAGGASVPGHVVRASGLIEARLPVHELGRTADPLLRSLRDAGEVLADEAGQVRVAAADSRLLDARGEPHARRFAVGPYTSNRAYAAFARPNTNAPAFRQNDEVAREVLRFLTSG</sequence>
<organism evidence="3 4">
    <name type="scientific">Saccharothrix xinjiangensis</name>
    <dbReference type="NCBI Taxonomy" id="204798"/>
    <lineage>
        <taxon>Bacteria</taxon>
        <taxon>Bacillati</taxon>
        <taxon>Actinomycetota</taxon>
        <taxon>Actinomycetes</taxon>
        <taxon>Pseudonocardiales</taxon>
        <taxon>Pseudonocardiaceae</taxon>
        <taxon>Saccharothrix</taxon>
    </lineage>
</organism>
<keyword evidence="4" id="KW-1185">Reference proteome</keyword>
<dbReference type="PANTHER" id="PTHR40254:SF1">
    <property type="entry name" value="BLR0577 PROTEIN"/>
    <property type="match status" value="1"/>
</dbReference>
<dbReference type="EMBL" id="JBHSJB010000052">
    <property type="protein sequence ID" value="MFC5060102.1"/>
    <property type="molecule type" value="Genomic_DNA"/>
</dbReference>
<dbReference type="SUPFAM" id="SSF51905">
    <property type="entry name" value="FAD/NAD(P)-binding domain"/>
    <property type="match status" value="1"/>
</dbReference>
<feature type="domain" description="FAD-dependent urate hydroxylase HpyO/Asp monooxygenase CreE-like FAD/NAD(P)-binding" evidence="2">
    <location>
        <begin position="13"/>
        <end position="197"/>
    </location>
</feature>
<protein>
    <submittedName>
        <fullName evidence="3">FAD/NAD(P)-binding protein</fullName>
    </submittedName>
</protein>
<evidence type="ECO:0000313" key="4">
    <source>
        <dbReference type="Proteomes" id="UP001595833"/>
    </source>
</evidence>
<reference evidence="4" key="1">
    <citation type="journal article" date="2019" name="Int. J. Syst. Evol. Microbiol.">
        <title>The Global Catalogue of Microorganisms (GCM) 10K type strain sequencing project: providing services to taxonomists for standard genome sequencing and annotation.</title>
        <authorList>
            <consortium name="The Broad Institute Genomics Platform"/>
            <consortium name="The Broad Institute Genome Sequencing Center for Infectious Disease"/>
            <person name="Wu L."/>
            <person name="Ma J."/>
        </authorList>
    </citation>
    <scope>NUCLEOTIDE SEQUENCE [LARGE SCALE GENOMIC DNA]</scope>
    <source>
        <strain evidence="4">KCTC 12848</strain>
    </source>
</reference>
<dbReference type="InterPro" id="IPR036188">
    <property type="entry name" value="FAD/NAD-bd_sf"/>
</dbReference>
<dbReference type="Pfam" id="PF13454">
    <property type="entry name" value="NAD_binding_9"/>
    <property type="match status" value="1"/>
</dbReference>
<accession>A0ABV9YEM7</accession>
<dbReference type="PANTHER" id="PTHR40254">
    <property type="entry name" value="BLR0577 PROTEIN"/>
    <property type="match status" value="1"/>
</dbReference>
<dbReference type="Proteomes" id="UP001595833">
    <property type="component" value="Unassembled WGS sequence"/>
</dbReference>
<feature type="region of interest" description="Disordered" evidence="1">
    <location>
        <begin position="87"/>
        <end position="115"/>
    </location>
</feature>
<comment type="caution">
    <text evidence="3">The sequence shown here is derived from an EMBL/GenBank/DDBJ whole genome shotgun (WGS) entry which is preliminary data.</text>
</comment>
<evidence type="ECO:0000256" key="1">
    <source>
        <dbReference type="SAM" id="MobiDB-lite"/>
    </source>
</evidence>
<dbReference type="InterPro" id="IPR052189">
    <property type="entry name" value="L-asp_N-monooxygenase_NS-form"/>
</dbReference>
<evidence type="ECO:0000259" key="2">
    <source>
        <dbReference type="Pfam" id="PF13454"/>
    </source>
</evidence>